<dbReference type="InterPro" id="IPR052975">
    <property type="entry name" value="Repressor-like_regulatory"/>
</dbReference>
<gene>
    <name evidence="3" type="ORF">LJD61_20140</name>
</gene>
<protein>
    <submittedName>
        <fullName evidence="3">AbrB/MazE/SpoVT family DNA-binding domain-containing protein</fullName>
    </submittedName>
</protein>
<dbReference type="EMBL" id="JAJEKE010000033">
    <property type="protein sequence ID" value="MCQ1531830.1"/>
    <property type="molecule type" value="Genomic_DNA"/>
</dbReference>
<organism evidence="3 4">
    <name type="scientific">Lutispora saccharofermentans</name>
    <dbReference type="NCBI Taxonomy" id="3024236"/>
    <lineage>
        <taxon>Bacteria</taxon>
        <taxon>Bacillati</taxon>
        <taxon>Bacillota</taxon>
        <taxon>Clostridia</taxon>
        <taxon>Lutisporales</taxon>
        <taxon>Lutisporaceae</taxon>
        <taxon>Lutispora</taxon>
    </lineage>
</organism>
<accession>A0ABT1NKN6</accession>
<dbReference type="GO" id="GO:0003677">
    <property type="term" value="F:DNA binding"/>
    <property type="evidence" value="ECO:0007669"/>
    <property type="project" value="UniProtKB-KW"/>
</dbReference>
<dbReference type="Proteomes" id="UP001651880">
    <property type="component" value="Unassembled WGS sequence"/>
</dbReference>
<evidence type="ECO:0000256" key="1">
    <source>
        <dbReference type="PROSITE-ProRule" id="PRU01076"/>
    </source>
</evidence>
<comment type="caution">
    <text evidence="3">The sequence shown here is derived from an EMBL/GenBank/DDBJ whole genome shotgun (WGS) entry which is preliminary data.</text>
</comment>
<dbReference type="InterPro" id="IPR037914">
    <property type="entry name" value="SpoVT-AbrB_sf"/>
</dbReference>
<keyword evidence="1 3" id="KW-0238">DNA-binding</keyword>
<dbReference type="InterPro" id="IPR007159">
    <property type="entry name" value="SpoVT-AbrB_dom"/>
</dbReference>
<dbReference type="Gene3D" id="2.10.260.10">
    <property type="match status" value="1"/>
</dbReference>
<name>A0ABT1NKN6_9FIRM</name>
<dbReference type="SUPFAM" id="SSF89447">
    <property type="entry name" value="AbrB/MazE/MraZ-like"/>
    <property type="match status" value="1"/>
</dbReference>
<sequence>MEVARITTKGQITIPVEIRKKLNLKEGDKIIFLEQDGRIYFENAALLAFNRIQDAMAGEAQKAGYNSPEEMNELVKEIRKEIWEERYANND</sequence>
<dbReference type="SMART" id="SM00966">
    <property type="entry name" value="SpoVT_AbrB"/>
    <property type="match status" value="1"/>
</dbReference>
<dbReference type="RefSeq" id="WP_255229405.1">
    <property type="nucleotide sequence ID" value="NZ_JAJEKE010000033.1"/>
</dbReference>
<evidence type="ECO:0000313" key="3">
    <source>
        <dbReference type="EMBL" id="MCQ1531830.1"/>
    </source>
</evidence>
<dbReference type="PROSITE" id="PS51740">
    <property type="entry name" value="SPOVT_ABRB"/>
    <property type="match status" value="1"/>
</dbReference>
<proteinExistence type="predicted"/>
<feature type="domain" description="SpoVT-AbrB" evidence="2">
    <location>
        <begin position="1"/>
        <end position="46"/>
    </location>
</feature>
<dbReference type="PANTHER" id="PTHR34860">
    <property type="entry name" value="REPRESSOR-LIKE PROTEIN SSO7C3"/>
    <property type="match status" value="1"/>
</dbReference>
<evidence type="ECO:0000259" key="2">
    <source>
        <dbReference type="PROSITE" id="PS51740"/>
    </source>
</evidence>
<dbReference type="PANTHER" id="PTHR34860:SF6">
    <property type="entry name" value="REPRESSOR-LIKE PROTEIN SSO7C3"/>
    <property type="match status" value="1"/>
</dbReference>
<dbReference type="NCBIfam" id="TIGR01439">
    <property type="entry name" value="lp_hng_hel_AbrB"/>
    <property type="match status" value="1"/>
</dbReference>
<evidence type="ECO:0000313" key="4">
    <source>
        <dbReference type="Proteomes" id="UP001651880"/>
    </source>
</evidence>
<reference evidence="3 4" key="1">
    <citation type="submission" date="2021-10" db="EMBL/GenBank/DDBJ databases">
        <title>Lutispora strain m25 sp. nov., a thermophilic, non-spore-forming bacterium isolated from a lab-scale methanogenic bioreactor digesting anaerobic sludge.</title>
        <authorList>
            <person name="El Houari A."/>
            <person name="Mcdonald J."/>
        </authorList>
    </citation>
    <scope>NUCLEOTIDE SEQUENCE [LARGE SCALE GENOMIC DNA]</scope>
    <source>
        <strain evidence="4">m25</strain>
    </source>
</reference>
<dbReference type="Pfam" id="PF04014">
    <property type="entry name" value="MazE_antitoxin"/>
    <property type="match status" value="1"/>
</dbReference>
<keyword evidence="4" id="KW-1185">Reference proteome</keyword>